<dbReference type="EMBL" id="VTPS01000002">
    <property type="protein sequence ID" value="TZE83168.1"/>
    <property type="molecule type" value="Genomic_DNA"/>
</dbReference>
<name>A0A5D8QIR4_9THEO</name>
<gene>
    <name evidence="2" type="ORF">FWJ32_02270</name>
</gene>
<comment type="caution">
    <text evidence="2">The sequence shown here is derived from an EMBL/GenBank/DDBJ whole genome shotgun (WGS) entry which is preliminary data.</text>
</comment>
<keyword evidence="3" id="KW-1185">Reference proteome</keyword>
<feature type="transmembrane region" description="Helical" evidence="1">
    <location>
        <begin position="132"/>
        <end position="157"/>
    </location>
</feature>
<dbReference type="AlphaFoldDB" id="A0A5D8QIR4"/>
<keyword evidence="1" id="KW-0472">Membrane</keyword>
<protein>
    <recommendedName>
        <fullName evidence="4">Zinc ribbon domain-containing protein</fullName>
    </recommendedName>
</protein>
<evidence type="ECO:0008006" key="4">
    <source>
        <dbReference type="Google" id="ProtNLM"/>
    </source>
</evidence>
<sequence length="177" mass="19457">MKGGEVMASINVNCACGNQFVTEEPTADSGFTVECPTCGARIRIKPPGISHKQFKAATAPSAEERIANRIRKYETISGILWLIIGAVQLVLVWTAAAGVWNIINAIMRLRSVKSIYAGNPAIVPWYDSRRNWLIAFAIVNLVLGGVIGVFLVAFDWWMRDYVLRNRAVFEGSPSQSA</sequence>
<accession>A0A5D8QIR4</accession>
<evidence type="ECO:0000313" key="3">
    <source>
        <dbReference type="Proteomes" id="UP000322976"/>
    </source>
</evidence>
<keyword evidence="1" id="KW-0812">Transmembrane</keyword>
<organism evidence="2 3">
    <name type="scientific">Calorimonas adulescens</name>
    <dbReference type="NCBI Taxonomy" id="2606906"/>
    <lineage>
        <taxon>Bacteria</taxon>
        <taxon>Bacillati</taxon>
        <taxon>Bacillota</taxon>
        <taxon>Clostridia</taxon>
        <taxon>Thermoanaerobacterales</taxon>
        <taxon>Thermoanaerobacteraceae</taxon>
        <taxon>Calorimonas</taxon>
    </lineage>
</organism>
<dbReference type="Proteomes" id="UP000322976">
    <property type="component" value="Unassembled WGS sequence"/>
</dbReference>
<proteinExistence type="predicted"/>
<reference evidence="2 3" key="1">
    <citation type="submission" date="2019-08" db="EMBL/GenBank/DDBJ databases">
        <title>Calorimonas adulescens gen. nov., sp. nov., an anaerobic thermophilic bacterium from Sakhalin hot spring.</title>
        <authorList>
            <person name="Khomyakova M.A."/>
            <person name="Merkel A.Y."/>
            <person name="Novikov A."/>
            <person name="Bonch-Osmolovskaya E.A."/>
            <person name="Slobodkin A.I."/>
        </authorList>
    </citation>
    <scope>NUCLEOTIDE SEQUENCE [LARGE SCALE GENOMIC DNA]</scope>
    <source>
        <strain evidence="2 3">A05MB</strain>
    </source>
</reference>
<evidence type="ECO:0000256" key="1">
    <source>
        <dbReference type="SAM" id="Phobius"/>
    </source>
</evidence>
<feature type="transmembrane region" description="Helical" evidence="1">
    <location>
        <begin position="79"/>
        <end position="103"/>
    </location>
</feature>
<evidence type="ECO:0000313" key="2">
    <source>
        <dbReference type="EMBL" id="TZE83168.1"/>
    </source>
</evidence>
<keyword evidence="1" id="KW-1133">Transmembrane helix</keyword>